<dbReference type="PROSITE" id="PS01296">
    <property type="entry name" value="RSMI"/>
    <property type="match status" value="1"/>
</dbReference>
<dbReference type="KEGG" id="bpg:Bathy04g04440"/>
<evidence type="ECO:0000313" key="8">
    <source>
        <dbReference type="Proteomes" id="UP000198341"/>
    </source>
</evidence>
<dbReference type="Proteomes" id="UP000198341">
    <property type="component" value="Chromosome 4"/>
</dbReference>
<dbReference type="InterPro" id="IPR008189">
    <property type="entry name" value="rRNA_ssu_MeTfrase_I"/>
</dbReference>
<evidence type="ECO:0000256" key="2">
    <source>
        <dbReference type="ARBA" id="ARBA00022552"/>
    </source>
</evidence>
<dbReference type="SUPFAM" id="SSF53790">
    <property type="entry name" value="Tetrapyrrole methylase"/>
    <property type="match status" value="1"/>
</dbReference>
<dbReference type="OrthoDB" id="289942at2759"/>
<evidence type="ECO:0000313" key="7">
    <source>
        <dbReference type="EMBL" id="CCO16328.1"/>
    </source>
</evidence>
<dbReference type="PANTHER" id="PTHR46111:SF1">
    <property type="entry name" value="RIBOSOMAL RNA SMALL SUBUNIT METHYLTRANSFERASE I"/>
    <property type="match status" value="1"/>
</dbReference>
<evidence type="ECO:0000259" key="6">
    <source>
        <dbReference type="Pfam" id="PF00590"/>
    </source>
</evidence>
<dbReference type="HAMAP" id="MF_01877">
    <property type="entry name" value="16SrRNA_methyltr_I"/>
    <property type="match status" value="1"/>
</dbReference>
<dbReference type="CDD" id="cd11648">
    <property type="entry name" value="RsmI"/>
    <property type="match status" value="1"/>
</dbReference>
<dbReference type="Gene3D" id="3.40.1010.10">
    <property type="entry name" value="Cobalt-precorrin-4 Transmethylase, Domain 1"/>
    <property type="match status" value="1"/>
</dbReference>
<dbReference type="GO" id="GO:0006364">
    <property type="term" value="P:rRNA processing"/>
    <property type="evidence" value="ECO:0007669"/>
    <property type="project" value="UniProtKB-KW"/>
</dbReference>
<protein>
    <submittedName>
        <fullName evidence="7">Tetrapyrrole methylase family protein</fullName>
    </submittedName>
</protein>
<dbReference type="Gene3D" id="3.30.950.10">
    <property type="entry name" value="Methyltransferase, Cobalt-precorrin-4 Transmethylase, Domain 2"/>
    <property type="match status" value="1"/>
</dbReference>
<gene>
    <name evidence="7" type="ORF">Bathy04g04440</name>
</gene>
<dbReference type="InterPro" id="IPR000878">
    <property type="entry name" value="4pyrrol_Mease"/>
</dbReference>
<keyword evidence="2" id="KW-0698">rRNA processing</keyword>
<dbReference type="InterPro" id="IPR035996">
    <property type="entry name" value="4pyrrol_Methylase_sf"/>
</dbReference>
<dbReference type="GO" id="GO:0032259">
    <property type="term" value="P:methylation"/>
    <property type="evidence" value="ECO:0007669"/>
    <property type="project" value="UniProtKB-KW"/>
</dbReference>
<name>K8F470_9CHLO</name>
<feature type="domain" description="Tetrapyrrole methylase" evidence="6">
    <location>
        <begin position="41"/>
        <end position="263"/>
    </location>
</feature>
<dbReference type="AlphaFoldDB" id="K8F470"/>
<keyword evidence="8" id="KW-1185">Reference proteome</keyword>
<dbReference type="Pfam" id="PF00590">
    <property type="entry name" value="TP_methylase"/>
    <property type="match status" value="1"/>
</dbReference>
<keyword evidence="4" id="KW-0808">Transferase</keyword>
<dbReference type="eggNOG" id="ENOG502QQ7V">
    <property type="taxonomic scope" value="Eukaryota"/>
</dbReference>
<keyword evidence="1" id="KW-0963">Cytoplasm</keyword>
<evidence type="ECO:0000256" key="5">
    <source>
        <dbReference type="ARBA" id="ARBA00022691"/>
    </source>
</evidence>
<dbReference type="GO" id="GO:0008168">
    <property type="term" value="F:methyltransferase activity"/>
    <property type="evidence" value="ECO:0007669"/>
    <property type="project" value="UniProtKB-KW"/>
</dbReference>
<evidence type="ECO:0000256" key="4">
    <source>
        <dbReference type="ARBA" id="ARBA00022679"/>
    </source>
</evidence>
<dbReference type="EMBL" id="FO082275">
    <property type="protein sequence ID" value="CCO16328.1"/>
    <property type="molecule type" value="Genomic_DNA"/>
</dbReference>
<dbReference type="PANTHER" id="PTHR46111">
    <property type="entry name" value="RIBOSOMAL RNA SMALL SUBUNIT METHYLTRANSFERASE I"/>
    <property type="match status" value="1"/>
</dbReference>
<evidence type="ECO:0000256" key="3">
    <source>
        <dbReference type="ARBA" id="ARBA00022603"/>
    </source>
</evidence>
<dbReference type="InterPro" id="IPR018063">
    <property type="entry name" value="SAM_MeTrfase_RsmI_CS"/>
</dbReference>
<dbReference type="InterPro" id="IPR014777">
    <property type="entry name" value="4pyrrole_Mease_sub1"/>
</dbReference>
<keyword evidence="3 7" id="KW-0489">Methyltransferase</keyword>
<keyword evidence="5" id="KW-0949">S-adenosyl-L-methionine</keyword>
<proteinExistence type="inferred from homology"/>
<dbReference type="RefSeq" id="XP_007513803.1">
    <property type="nucleotide sequence ID" value="XM_007513741.1"/>
</dbReference>
<accession>K8F470</accession>
<reference evidence="7 8" key="1">
    <citation type="submission" date="2011-10" db="EMBL/GenBank/DDBJ databases">
        <authorList>
            <person name="Genoscope - CEA"/>
        </authorList>
    </citation>
    <scope>NUCLEOTIDE SEQUENCE [LARGE SCALE GENOMIC DNA]</scope>
    <source>
        <strain evidence="7 8">RCC 1105</strain>
    </source>
</reference>
<organism evidence="7 8">
    <name type="scientific">Bathycoccus prasinos</name>
    <dbReference type="NCBI Taxonomy" id="41875"/>
    <lineage>
        <taxon>Eukaryota</taxon>
        <taxon>Viridiplantae</taxon>
        <taxon>Chlorophyta</taxon>
        <taxon>Mamiellophyceae</taxon>
        <taxon>Mamiellales</taxon>
        <taxon>Bathycoccaceae</taxon>
        <taxon>Bathycoccus</taxon>
    </lineage>
</organism>
<evidence type="ECO:0000256" key="1">
    <source>
        <dbReference type="ARBA" id="ARBA00022490"/>
    </source>
</evidence>
<sequence length="384" mass="42140">MIDDDNSDEDLDEDDVEFFKAAASLQFGASNKKKVPIAPGFYVVSTPIGNLEDITIRALKILNEATLILCEDTRKTRQLLTLLGVQSSSSSKGKQKKLLAYHSHNFYEQRETLRDRIVRNEDEEVIALVSDAGAPVVSDPGQDLVDLVLEANGGGGGGERKSVVVPIPGASAVTTAVIGSGFKCDDGYRFCGFLPAKKNERVKVLESLTSETSLLVFFVSPHKLVKTLEDVAAVYSKSPPRRVCVARELTKRHEEFFRGTCEECLEEFSKEGRARGEITLLVESSDLSASTKKTLATKVAPKNINDDDDTNDDDDDESDKNTAKVLLEKTLRHLLLERAENQRLSVSEAARKVSQDLGVKRRVAYSLAQKIKDSSSGNTNNTNN</sequence>
<dbReference type="GeneID" id="19016470"/>
<dbReference type="NCBIfam" id="TIGR00096">
    <property type="entry name" value="16S rRNA (cytidine(1402)-2'-O)-methyltransferase"/>
    <property type="match status" value="1"/>
</dbReference>
<dbReference type="InterPro" id="IPR014776">
    <property type="entry name" value="4pyrrole_Mease_sub2"/>
</dbReference>
<dbReference type="STRING" id="41875.K8F470"/>